<dbReference type="SUPFAM" id="SSF53448">
    <property type="entry name" value="Nucleotide-diphospho-sugar transferases"/>
    <property type="match status" value="1"/>
</dbReference>
<dbReference type="GO" id="GO:0016757">
    <property type="term" value="F:glycosyltransferase activity"/>
    <property type="evidence" value="ECO:0007669"/>
    <property type="project" value="UniProtKB-KW"/>
</dbReference>
<dbReference type="InterPro" id="IPR029044">
    <property type="entry name" value="Nucleotide-diphossugar_trans"/>
</dbReference>
<reference evidence="6" key="1">
    <citation type="submission" date="2023-06" db="EMBL/GenBank/DDBJ databases">
        <title>Draft genome sequence of Nocardioides sp. SOB77.</title>
        <authorList>
            <person name="Zhang G."/>
        </authorList>
    </citation>
    <scope>NUCLEOTIDE SEQUENCE</scope>
    <source>
        <strain evidence="6">SOB77</strain>
    </source>
</reference>
<keyword evidence="3 6" id="KW-0328">Glycosyltransferase</keyword>
<evidence type="ECO:0000256" key="4">
    <source>
        <dbReference type="ARBA" id="ARBA00022679"/>
    </source>
</evidence>
<dbReference type="Pfam" id="PF02709">
    <property type="entry name" value="Glyco_transf_7C"/>
    <property type="match status" value="1"/>
</dbReference>
<comment type="caution">
    <text evidence="6">The sequence shown here is derived from an EMBL/GenBank/DDBJ whole genome shotgun (WGS) entry which is preliminary data.</text>
</comment>
<keyword evidence="4" id="KW-0808">Transferase</keyword>
<organism evidence="6 7">
    <name type="scientific">Nocardioides oceani</name>
    <dbReference type="NCBI Taxonomy" id="3058369"/>
    <lineage>
        <taxon>Bacteria</taxon>
        <taxon>Bacillati</taxon>
        <taxon>Actinomycetota</taxon>
        <taxon>Actinomycetes</taxon>
        <taxon>Propionibacteriales</taxon>
        <taxon>Nocardioidaceae</taxon>
        <taxon>Nocardioides</taxon>
    </lineage>
</organism>
<comment type="similarity">
    <text evidence="2">Belongs to the glycosyltransferase 2 family.</text>
</comment>
<dbReference type="InterPro" id="IPR027791">
    <property type="entry name" value="Galactosyl_T_C"/>
</dbReference>
<keyword evidence="7" id="KW-1185">Reference proteome</keyword>
<dbReference type="PANTHER" id="PTHR43179">
    <property type="entry name" value="RHAMNOSYLTRANSFERASE WBBL"/>
    <property type="match status" value="1"/>
</dbReference>
<dbReference type="PANTHER" id="PTHR43179:SF12">
    <property type="entry name" value="GALACTOFURANOSYLTRANSFERASE GLFT2"/>
    <property type="match status" value="1"/>
</dbReference>
<accession>A0ABT8FD22</accession>
<dbReference type="EMBL" id="JAUHJQ010000002">
    <property type="protein sequence ID" value="MDN4172582.1"/>
    <property type="molecule type" value="Genomic_DNA"/>
</dbReference>
<dbReference type="Gene3D" id="3.90.550.10">
    <property type="entry name" value="Spore Coat Polysaccharide Biosynthesis Protein SpsA, Chain A"/>
    <property type="match status" value="1"/>
</dbReference>
<dbReference type="Proteomes" id="UP001168620">
    <property type="component" value="Unassembled WGS sequence"/>
</dbReference>
<proteinExistence type="inferred from homology"/>
<evidence type="ECO:0000256" key="3">
    <source>
        <dbReference type="ARBA" id="ARBA00022676"/>
    </source>
</evidence>
<protein>
    <submittedName>
        <fullName evidence="6">Galactosyltransferase-related protein</fullName>
    </submittedName>
</protein>
<gene>
    <name evidence="6" type="ORF">QWY28_06480</name>
</gene>
<evidence type="ECO:0000313" key="7">
    <source>
        <dbReference type="Proteomes" id="UP001168620"/>
    </source>
</evidence>
<dbReference type="RefSeq" id="WP_300951501.1">
    <property type="nucleotide sequence ID" value="NZ_JAUHJQ010000002.1"/>
</dbReference>
<evidence type="ECO:0000256" key="2">
    <source>
        <dbReference type="ARBA" id="ARBA00006739"/>
    </source>
</evidence>
<feature type="domain" description="Galactosyltransferase C-terminal" evidence="5">
    <location>
        <begin position="194"/>
        <end position="246"/>
    </location>
</feature>
<evidence type="ECO:0000256" key="1">
    <source>
        <dbReference type="ARBA" id="ARBA00004776"/>
    </source>
</evidence>
<sequence length="298" mass="31757">MSMSGASSRAAAADAVAEAEGVAGVARPVRVGVVTVAHGRHEHLRHQHRALARSDRLPDDYLVVAMGDPEITARTLDGLSSRVVPVAVPPDGRLPLAAARNLGARTVIGAGADVVVFLDVDCLPGRELVAAYADAAHREPGVLWSGPVTYLPPGRGGADLDRLDDLDSPHPARPAPARGELLVGGDPDLFWSLSFAVSAEGWTRVGGFCEDYTGYGGEDTDFGRSAVAAGLGLGWVGGARAYHQHHPVESPPVRHLDDILRNGALFHRRWGEWPMRGWFVAFEEQGLVRRTGDGWERA</sequence>
<name>A0ABT8FD22_9ACTN</name>
<comment type="pathway">
    <text evidence="1">Cell wall biogenesis; cell wall polysaccharide biosynthesis.</text>
</comment>
<evidence type="ECO:0000259" key="5">
    <source>
        <dbReference type="Pfam" id="PF02709"/>
    </source>
</evidence>
<evidence type="ECO:0000313" key="6">
    <source>
        <dbReference type="EMBL" id="MDN4172582.1"/>
    </source>
</evidence>